<dbReference type="AlphaFoldDB" id="A0A8J2JDK7"/>
<reference evidence="3" key="1">
    <citation type="submission" date="2021-06" db="EMBL/GenBank/DDBJ databases">
        <authorList>
            <person name="Hodson N. C."/>
            <person name="Mongue J. A."/>
            <person name="Jaron S. K."/>
        </authorList>
    </citation>
    <scope>NUCLEOTIDE SEQUENCE</scope>
</reference>
<feature type="compositionally biased region" description="Acidic residues" evidence="1">
    <location>
        <begin position="409"/>
        <end position="422"/>
    </location>
</feature>
<protein>
    <submittedName>
        <fullName evidence="3">Uncharacterized protein</fullName>
    </submittedName>
</protein>
<evidence type="ECO:0000256" key="2">
    <source>
        <dbReference type="SAM" id="SignalP"/>
    </source>
</evidence>
<accession>A0A8J2JDK7</accession>
<feature type="region of interest" description="Disordered" evidence="1">
    <location>
        <begin position="21"/>
        <end position="46"/>
    </location>
</feature>
<dbReference type="Proteomes" id="UP000708208">
    <property type="component" value="Unassembled WGS sequence"/>
</dbReference>
<name>A0A8J2JDK7_9HEXA</name>
<feature type="region of interest" description="Disordered" evidence="1">
    <location>
        <begin position="395"/>
        <end position="428"/>
    </location>
</feature>
<evidence type="ECO:0000313" key="3">
    <source>
        <dbReference type="EMBL" id="CAG7716842.1"/>
    </source>
</evidence>
<evidence type="ECO:0000313" key="4">
    <source>
        <dbReference type="Proteomes" id="UP000708208"/>
    </source>
</evidence>
<feature type="compositionally biased region" description="Acidic residues" evidence="1">
    <location>
        <begin position="166"/>
        <end position="175"/>
    </location>
</feature>
<feature type="signal peptide" evidence="2">
    <location>
        <begin position="1"/>
        <end position="22"/>
    </location>
</feature>
<keyword evidence="4" id="KW-1185">Reference proteome</keyword>
<keyword evidence="2" id="KW-0732">Signal</keyword>
<feature type="compositionally biased region" description="Basic and acidic residues" evidence="1">
    <location>
        <begin position="21"/>
        <end position="31"/>
    </location>
</feature>
<dbReference type="EMBL" id="CAJVCH010041604">
    <property type="protein sequence ID" value="CAG7716842.1"/>
    <property type="molecule type" value="Genomic_DNA"/>
</dbReference>
<feature type="chain" id="PRO_5035262329" evidence="2">
    <location>
        <begin position="23"/>
        <end position="428"/>
    </location>
</feature>
<proteinExistence type="predicted"/>
<organism evidence="3 4">
    <name type="scientific">Allacma fusca</name>
    <dbReference type="NCBI Taxonomy" id="39272"/>
    <lineage>
        <taxon>Eukaryota</taxon>
        <taxon>Metazoa</taxon>
        <taxon>Ecdysozoa</taxon>
        <taxon>Arthropoda</taxon>
        <taxon>Hexapoda</taxon>
        <taxon>Collembola</taxon>
        <taxon>Symphypleona</taxon>
        <taxon>Sminthuridae</taxon>
        <taxon>Allacma</taxon>
    </lineage>
</organism>
<sequence length="428" mass="46525">MNRSGIFLIFAFTMLLIHPSRENKRGPEKPEVQNLGESLKNLSSEGKRQLAERIREALIKAARPRQEEEDEDEDTNLLPEILKVVGSALALNASALVDSTTNLLPPTVQNYLSGTLSLLANVINPPTTKSPVRITAAKITPAPSTETIKELSTDETTIASTKTTNDDEDSEEESTPFDLRSNASTYFTTLPAKTQNVTTPVPIATTNVNQSQGNDLVLKSESDTRNQTNLGILVLNNGELQQNPSISENKEAKPLESATLLDNSVNAQEKQGDNSTSLFSLMKIMNEKLTFGQKLNSLLNMNKPDLIKYSPEIGGIIELMKFIMENSEILKASSTSKPEVLSTTIPHPAALIGLFGNVSNFNYASKFKYGQSSTTIAPVTAGTTQAVKAFGTTRVSVEATTEGSPEIETTTEDDEDEDEDENENSKVV</sequence>
<gene>
    <name evidence="3" type="ORF">AFUS01_LOCUS6329</name>
</gene>
<feature type="region of interest" description="Disordered" evidence="1">
    <location>
        <begin position="150"/>
        <end position="177"/>
    </location>
</feature>
<comment type="caution">
    <text evidence="3">The sequence shown here is derived from an EMBL/GenBank/DDBJ whole genome shotgun (WGS) entry which is preliminary data.</text>
</comment>
<evidence type="ECO:0000256" key="1">
    <source>
        <dbReference type="SAM" id="MobiDB-lite"/>
    </source>
</evidence>